<dbReference type="InterPro" id="IPR036291">
    <property type="entry name" value="NAD(P)-bd_dom_sf"/>
</dbReference>
<comment type="caution">
    <text evidence="5">The sequence shown here is derived from an EMBL/GenBank/DDBJ whole genome shotgun (WGS) entry which is preliminary data.</text>
</comment>
<accession>A0ABR0K634</accession>
<dbReference type="PANTHER" id="PTHR24320:SF282">
    <property type="entry name" value="WW DOMAIN-CONTAINING OXIDOREDUCTASE"/>
    <property type="match status" value="1"/>
</dbReference>
<dbReference type="EMBL" id="JAVRRG010000082">
    <property type="protein sequence ID" value="KAK5089257.1"/>
    <property type="molecule type" value="Genomic_DNA"/>
</dbReference>
<keyword evidence="3" id="KW-0560">Oxidoreductase</keyword>
<evidence type="ECO:0000256" key="1">
    <source>
        <dbReference type="ARBA" id="ARBA00006484"/>
    </source>
</evidence>
<dbReference type="Gene3D" id="3.40.50.720">
    <property type="entry name" value="NAD(P)-binding Rossmann-like Domain"/>
    <property type="match status" value="1"/>
</dbReference>
<evidence type="ECO:0000256" key="2">
    <source>
        <dbReference type="ARBA" id="ARBA00022857"/>
    </source>
</evidence>
<dbReference type="PRINTS" id="PR00080">
    <property type="entry name" value="SDRFAMILY"/>
</dbReference>
<dbReference type="SUPFAM" id="SSF51735">
    <property type="entry name" value="NAD(P)-binding Rossmann-fold domains"/>
    <property type="match status" value="1"/>
</dbReference>
<sequence length="380" mass="41632">MIPDRASFAYGANHKSWTPCGACFQCALGTKLHLDELGRDSKVNPIERYDQKGSDGFLNRSYDIYKFDPKTSIPDLSGKTIVVTGGNAGLGFHSILQLAQHNPHRIYLTARSQAKYDSAMVEIRKQIPTANNMIRFIQMDLASLASTKQAAEQILADASRLDILINNAGIMGAAAALSPDGYEIHFATNHMGHALFTKLLMPLLLQTAKTTTSDVRIVNVSSGAYMLADSKTGFDENLVKTDMASFSGSSGNMLSRYGQSKLANVLHAKALAKHYPTITSVAIAPGRVKTALLDGMYKDGRDKAYAYFQRVYDFVVGALTPEVGAYTQVWAATDSKDHVKTGVMYNPVGKEDGGNKFSKDEKMVDRLWEFTESELQKLGY</sequence>
<organism evidence="5 6">
    <name type="scientific">Lithohypha guttulata</name>
    <dbReference type="NCBI Taxonomy" id="1690604"/>
    <lineage>
        <taxon>Eukaryota</taxon>
        <taxon>Fungi</taxon>
        <taxon>Dikarya</taxon>
        <taxon>Ascomycota</taxon>
        <taxon>Pezizomycotina</taxon>
        <taxon>Eurotiomycetes</taxon>
        <taxon>Chaetothyriomycetidae</taxon>
        <taxon>Chaetothyriales</taxon>
        <taxon>Trichomeriaceae</taxon>
        <taxon>Lithohypha</taxon>
    </lineage>
</organism>
<gene>
    <name evidence="5" type="ORF">LTR24_006401</name>
</gene>
<dbReference type="PRINTS" id="PR00081">
    <property type="entry name" value="GDHRDH"/>
</dbReference>
<dbReference type="Proteomes" id="UP001345013">
    <property type="component" value="Unassembled WGS sequence"/>
</dbReference>
<reference evidence="5 6" key="1">
    <citation type="submission" date="2023-08" db="EMBL/GenBank/DDBJ databases">
        <title>Black Yeasts Isolated from many extreme environments.</title>
        <authorList>
            <person name="Coleine C."/>
            <person name="Stajich J.E."/>
            <person name="Selbmann L."/>
        </authorList>
    </citation>
    <scope>NUCLEOTIDE SEQUENCE [LARGE SCALE GENOMIC DNA]</scope>
    <source>
        <strain evidence="5 6">CCFEE 5885</strain>
    </source>
</reference>
<comment type="similarity">
    <text evidence="1 4">Belongs to the short-chain dehydrogenases/reductases (SDR) family.</text>
</comment>
<protein>
    <recommendedName>
        <fullName evidence="7">Protochlorophyllide reductase</fullName>
    </recommendedName>
</protein>
<evidence type="ECO:0000313" key="5">
    <source>
        <dbReference type="EMBL" id="KAK5089257.1"/>
    </source>
</evidence>
<dbReference type="InterPro" id="IPR002347">
    <property type="entry name" value="SDR_fam"/>
</dbReference>
<evidence type="ECO:0008006" key="7">
    <source>
        <dbReference type="Google" id="ProtNLM"/>
    </source>
</evidence>
<name>A0ABR0K634_9EURO</name>
<evidence type="ECO:0000256" key="3">
    <source>
        <dbReference type="ARBA" id="ARBA00023002"/>
    </source>
</evidence>
<dbReference type="PANTHER" id="PTHR24320">
    <property type="entry name" value="RETINOL DEHYDROGENASE"/>
    <property type="match status" value="1"/>
</dbReference>
<keyword evidence="6" id="KW-1185">Reference proteome</keyword>
<proteinExistence type="inferred from homology"/>
<evidence type="ECO:0000313" key="6">
    <source>
        <dbReference type="Proteomes" id="UP001345013"/>
    </source>
</evidence>
<dbReference type="Pfam" id="PF00106">
    <property type="entry name" value="adh_short"/>
    <property type="match status" value="1"/>
</dbReference>
<evidence type="ECO:0000256" key="4">
    <source>
        <dbReference type="RuleBase" id="RU000363"/>
    </source>
</evidence>
<keyword evidence="2" id="KW-0521">NADP</keyword>